<dbReference type="NCBIfam" id="TIGR01444">
    <property type="entry name" value="fkbM_fam"/>
    <property type="match status" value="1"/>
</dbReference>
<evidence type="ECO:0000313" key="2">
    <source>
        <dbReference type="Proteomes" id="UP000235916"/>
    </source>
</evidence>
<dbReference type="RefSeq" id="WP_102766927.1">
    <property type="nucleotide sequence ID" value="NZ_POSP01000003.1"/>
</dbReference>
<accession>A0A2N8KU71</accession>
<reference evidence="1 2" key="1">
    <citation type="submission" date="2018-01" db="EMBL/GenBank/DDBJ databases">
        <title>Draft genome sequence of Paucibacter aquatile CR182 isolated from freshwater of the Nakdong River.</title>
        <authorList>
            <person name="Choi A."/>
            <person name="Chung E.J."/>
        </authorList>
    </citation>
    <scope>NUCLEOTIDE SEQUENCE [LARGE SCALE GENOMIC DNA]</scope>
    <source>
        <strain evidence="1 2">CR182</strain>
    </source>
</reference>
<protein>
    <recommendedName>
        <fullName evidence="3">FkbM family methyltransferase</fullName>
    </recommendedName>
</protein>
<gene>
    <name evidence="1" type="ORF">C1O66_05290</name>
</gene>
<evidence type="ECO:0008006" key="3">
    <source>
        <dbReference type="Google" id="ProtNLM"/>
    </source>
</evidence>
<dbReference type="Proteomes" id="UP000235916">
    <property type="component" value="Unassembled WGS sequence"/>
</dbReference>
<sequence>MIETRTVTLGDQSATVSLRADKYEIPLFEQIFGAQVFSVARLKRAAELNKFYNFAVQMGWTPLIIDLGANVGLSALYFSLQWPKAKVLAVEPEASNFDCLVANTLSRPQITAFQRAASCRQEAVEISNPDTDPVGFQTRAAAGGGIATITVPELLQQYPMSAGFLPFMIKVDIEGYESVLFEENVDWIDAFPLMTIELHDWALPGQGTSKNFLKAIAGRDRDFVYLGENVFSIPYRLSLPI</sequence>
<comment type="caution">
    <text evidence="1">The sequence shown here is derived from an EMBL/GenBank/DDBJ whole genome shotgun (WGS) entry which is preliminary data.</text>
</comment>
<dbReference type="InterPro" id="IPR029063">
    <property type="entry name" value="SAM-dependent_MTases_sf"/>
</dbReference>
<keyword evidence="2" id="KW-1185">Reference proteome</keyword>
<evidence type="ECO:0000313" key="1">
    <source>
        <dbReference type="EMBL" id="PND37004.1"/>
    </source>
</evidence>
<dbReference type="SUPFAM" id="SSF53335">
    <property type="entry name" value="S-adenosyl-L-methionine-dependent methyltransferases"/>
    <property type="match status" value="1"/>
</dbReference>
<dbReference type="Gene3D" id="3.40.50.150">
    <property type="entry name" value="Vaccinia Virus protein VP39"/>
    <property type="match status" value="1"/>
</dbReference>
<dbReference type="EMBL" id="POSP01000003">
    <property type="protein sequence ID" value="PND37004.1"/>
    <property type="molecule type" value="Genomic_DNA"/>
</dbReference>
<dbReference type="InterPro" id="IPR006342">
    <property type="entry name" value="FkbM_mtfrase"/>
</dbReference>
<name>A0A2N8KU71_9BURK</name>
<dbReference type="OrthoDB" id="424472at2"/>
<dbReference type="AlphaFoldDB" id="A0A2N8KU71"/>
<organism evidence="1 2">
    <name type="scientific">Kinneretia aquatilis</name>
    <dbReference type="NCBI Taxonomy" id="2070761"/>
    <lineage>
        <taxon>Bacteria</taxon>
        <taxon>Pseudomonadati</taxon>
        <taxon>Pseudomonadota</taxon>
        <taxon>Betaproteobacteria</taxon>
        <taxon>Burkholderiales</taxon>
        <taxon>Sphaerotilaceae</taxon>
        <taxon>Roseateles</taxon>
    </lineage>
</organism>
<proteinExistence type="predicted"/>